<sequence length="441" mass="47257">MIEQKQQLENAVNEALVIANKLGVDQAEVALGKSSGSSVNTRLGEVENVEFNLDGAMGISVYIDQCKGSASTSDLSPDAIAASVKAAVDIARYTSQDPIAGLLDKECLETSPLDLDLYHPSNGDTDEFLALAKQCEEIALSSDQRIVNSDGAAVNSHSSLRVYGNSNGFLHSYASSRHSLSCVLIAQQGDEMQRDYSYTSARDMKDLLSAKWVADEAVKRTLSRLGATKIATQESPVLFAPEAATGLFGHLVSAISGTSIYKKSTFLLDSLDTQIFPDWMQISEKPHIIGGIASSPFDQEGGKTIDRNIIEQGVLQTYLLTGYAARKLNMQSTGHTGGIHNWFVESTGLDLAGLFKEMGTGFFVTELMGQGVNMVTGDYSRGASGFWIENGVIAYPVHEVTIAGNLKEMFMGIEAVGSDIDPRSSLKTGSILINKMKIAGA</sequence>
<feature type="domain" description="Metalloprotease TldD/E C-terminal" evidence="3">
    <location>
        <begin position="233"/>
        <end position="440"/>
    </location>
</feature>
<dbReference type="Gene3D" id="3.30.2290.10">
    <property type="entry name" value="PmbA/TldD superfamily"/>
    <property type="match status" value="1"/>
</dbReference>
<accession>A0ABQ6DXE3</accession>
<feature type="domain" description="Metalloprotease TldD/E central" evidence="4">
    <location>
        <begin position="119"/>
        <end position="225"/>
    </location>
</feature>
<evidence type="ECO:0000259" key="3">
    <source>
        <dbReference type="Pfam" id="PF19289"/>
    </source>
</evidence>
<reference evidence="6" key="1">
    <citation type="journal article" date="2019" name="Int. J. Syst. Evol. Microbiol.">
        <title>The Global Catalogue of Microorganisms (GCM) 10K type strain sequencing project: providing services to taxonomists for standard genome sequencing and annotation.</title>
        <authorList>
            <consortium name="The Broad Institute Genomics Platform"/>
            <consortium name="The Broad Institute Genome Sequencing Center for Infectious Disease"/>
            <person name="Wu L."/>
            <person name="Ma J."/>
        </authorList>
    </citation>
    <scope>NUCLEOTIDE SEQUENCE [LARGE SCALE GENOMIC DNA]</scope>
    <source>
        <strain evidence="6">NBRC 103166</strain>
    </source>
</reference>
<dbReference type="InterPro" id="IPR047657">
    <property type="entry name" value="PmbA"/>
</dbReference>
<dbReference type="SUPFAM" id="SSF111283">
    <property type="entry name" value="Putative modulator of DNA gyrase, PmbA/TldD"/>
    <property type="match status" value="1"/>
</dbReference>
<keyword evidence="5" id="KW-0645">Protease</keyword>
<dbReference type="InterPro" id="IPR002510">
    <property type="entry name" value="Metalloprtase-TldD/E_N"/>
</dbReference>
<dbReference type="Pfam" id="PF19289">
    <property type="entry name" value="PmbA_TldD_3rd"/>
    <property type="match status" value="1"/>
</dbReference>
<organism evidence="5 6">
    <name type="scientific">Psychromonas marina</name>
    <dbReference type="NCBI Taxonomy" id="88364"/>
    <lineage>
        <taxon>Bacteria</taxon>
        <taxon>Pseudomonadati</taxon>
        <taxon>Pseudomonadota</taxon>
        <taxon>Gammaproteobacteria</taxon>
        <taxon>Alteromonadales</taxon>
        <taxon>Psychromonadaceae</taxon>
        <taxon>Psychromonas</taxon>
    </lineage>
</organism>
<dbReference type="InterPro" id="IPR045569">
    <property type="entry name" value="Metalloprtase-TldD/E_C"/>
</dbReference>
<evidence type="ECO:0000256" key="1">
    <source>
        <dbReference type="ARBA" id="ARBA00005836"/>
    </source>
</evidence>
<evidence type="ECO:0000259" key="2">
    <source>
        <dbReference type="Pfam" id="PF01523"/>
    </source>
</evidence>
<evidence type="ECO:0000259" key="4">
    <source>
        <dbReference type="Pfam" id="PF19290"/>
    </source>
</evidence>
<evidence type="ECO:0000313" key="5">
    <source>
        <dbReference type="EMBL" id="GLS89816.1"/>
    </source>
</evidence>
<name>A0ABQ6DXE3_9GAMM</name>
<dbReference type="InterPro" id="IPR045570">
    <property type="entry name" value="Metalloprtase-TldD/E_cen_dom"/>
</dbReference>
<dbReference type="EMBL" id="BSPQ01000002">
    <property type="protein sequence ID" value="GLS89816.1"/>
    <property type="molecule type" value="Genomic_DNA"/>
</dbReference>
<dbReference type="RefSeq" id="WP_284202941.1">
    <property type="nucleotide sequence ID" value="NZ_BSPQ01000002.1"/>
</dbReference>
<dbReference type="NCBIfam" id="NF008268">
    <property type="entry name" value="PRK11040.1"/>
    <property type="match status" value="1"/>
</dbReference>
<dbReference type="InterPro" id="IPR036059">
    <property type="entry name" value="TldD/PmbA_sf"/>
</dbReference>
<dbReference type="Proteomes" id="UP001157353">
    <property type="component" value="Unassembled WGS sequence"/>
</dbReference>
<dbReference type="Pfam" id="PF19290">
    <property type="entry name" value="PmbA_TldD_2nd"/>
    <property type="match status" value="1"/>
</dbReference>
<dbReference type="GO" id="GO:0008237">
    <property type="term" value="F:metallopeptidase activity"/>
    <property type="evidence" value="ECO:0007669"/>
    <property type="project" value="UniProtKB-KW"/>
</dbReference>
<feature type="domain" description="Metalloprotease TldD/E N-terminal" evidence="2">
    <location>
        <begin position="27"/>
        <end position="91"/>
    </location>
</feature>
<dbReference type="PANTHER" id="PTHR43421">
    <property type="entry name" value="METALLOPROTEASE PMBA"/>
    <property type="match status" value="1"/>
</dbReference>
<comment type="caution">
    <text evidence="5">The sequence shown here is derived from an EMBL/GenBank/DDBJ whole genome shotgun (WGS) entry which is preliminary data.</text>
</comment>
<dbReference type="Pfam" id="PF01523">
    <property type="entry name" value="PmbA_TldD_1st"/>
    <property type="match status" value="1"/>
</dbReference>
<evidence type="ECO:0000313" key="6">
    <source>
        <dbReference type="Proteomes" id="UP001157353"/>
    </source>
</evidence>
<dbReference type="PANTHER" id="PTHR43421:SF1">
    <property type="entry name" value="METALLOPROTEASE PMBA"/>
    <property type="match status" value="1"/>
</dbReference>
<keyword evidence="5" id="KW-0482">Metalloprotease</keyword>
<protein>
    <submittedName>
        <fullName evidence="5">Metalloprotease PmbA</fullName>
    </submittedName>
</protein>
<keyword evidence="5" id="KW-0378">Hydrolase</keyword>
<keyword evidence="6" id="KW-1185">Reference proteome</keyword>
<gene>
    <name evidence="5" type="primary">pmbA</name>
    <name evidence="5" type="ORF">GCM10007916_08830</name>
</gene>
<comment type="similarity">
    <text evidence="1">Belongs to the peptidase U62 family.</text>
</comment>
<proteinExistence type="inferred from homology"/>
<dbReference type="InterPro" id="IPR035068">
    <property type="entry name" value="TldD/PmbA_N"/>
</dbReference>